<feature type="chain" id="PRO_5003207230" evidence="2">
    <location>
        <begin position="35"/>
        <end position="422"/>
    </location>
</feature>
<sequence length="422" mass="46620">MCYRKKINITLNYRKMKKLMFAAMMILSTSAAFAGDSDALKAIMKAKTYAEADALLKQNLSALATDAERAKAYNKLVDLALEKYNKESTVLTQNQMNAQMGIKGKDQAFDTLGMYNAATEALQAGLECDKYDQKPDAKGKVKPRFAAANNTRLWGVRAQLVNAGQEAAQKGKDADVLKYWGTFLDTNDAPLFASQDKSSQKEYFGQVALFTAQYAFQAKDKERAGRYCDLAMKDPEQADRALGIKLLVMRDGLKTKADSVKFVDELKALYAQKPDNGVVLESLANLYSAMGQKDAQVQLLDEAIAKNPKNFVALFLKGQNAITANNANEAIKYLKQAAELQPENALVLTYLGACLNVKAADQQDPNGRKVVYTEALKYLDKAKQLDPQRNQANWAYNRYQACYGLYGADAPETKAAEAESKN</sequence>
<dbReference type="SUPFAM" id="SSF48452">
    <property type="entry name" value="TPR-like"/>
    <property type="match status" value="1"/>
</dbReference>
<dbReference type="EMBL" id="AEPD01000043">
    <property type="protein sequence ID" value="EFU29614.1"/>
    <property type="molecule type" value="Genomic_DNA"/>
</dbReference>
<dbReference type="PROSITE" id="PS50005">
    <property type="entry name" value="TPR"/>
    <property type="match status" value="1"/>
</dbReference>
<evidence type="ECO:0000313" key="3">
    <source>
        <dbReference type="EMBL" id="EFU29614.1"/>
    </source>
</evidence>
<dbReference type="InterPro" id="IPR011990">
    <property type="entry name" value="TPR-like_helical_dom_sf"/>
</dbReference>
<evidence type="ECO:0000313" key="4">
    <source>
        <dbReference type="Proteomes" id="UP000003112"/>
    </source>
</evidence>
<keyword evidence="2" id="KW-0732">Signal</keyword>
<feature type="repeat" description="TPR" evidence="1">
    <location>
        <begin position="311"/>
        <end position="344"/>
    </location>
</feature>
<dbReference type="AlphaFoldDB" id="E6KA46"/>
<evidence type="ECO:0000256" key="2">
    <source>
        <dbReference type="SAM" id="SignalP"/>
    </source>
</evidence>
<dbReference type="PANTHER" id="PTHR12558:SF13">
    <property type="entry name" value="CELL DIVISION CYCLE PROTEIN 27 HOMOLOG"/>
    <property type="match status" value="1"/>
</dbReference>
<dbReference type="PANTHER" id="PTHR12558">
    <property type="entry name" value="CELL DIVISION CYCLE 16,23,27"/>
    <property type="match status" value="1"/>
</dbReference>
<dbReference type="Proteomes" id="UP000003112">
    <property type="component" value="Unassembled WGS sequence"/>
</dbReference>
<feature type="signal peptide" evidence="2">
    <location>
        <begin position="1"/>
        <end position="34"/>
    </location>
</feature>
<dbReference type="Pfam" id="PF13181">
    <property type="entry name" value="TPR_8"/>
    <property type="match status" value="1"/>
</dbReference>
<protein>
    <submittedName>
        <fullName evidence="3">Tetratricopeptide repeat protein</fullName>
    </submittedName>
</protein>
<dbReference type="HOGENOM" id="CLU_054035_0_0_10"/>
<evidence type="ECO:0000256" key="1">
    <source>
        <dbReference type="PROSITE-ProRule" id="PRU00339"/>
    </source>
</evidence>
<accession>E6KA46</accession>
<dbReference type="SMART" id="SM00028">
    <property type="entry name" value="TPR"/>
    <property type="match status" value="2"/>
</dbReference>
<reference evidence="3 4" key="1">
    <citation type="submission" date="2010-10" db="EMBL/GenBank/DDBJ databases">
        <authorList>
            <person name="Muzny D."/>
            <person name="Qin X."/>
            <person name="Deng J."/>
            <person name="Jiang H."/>
            <person name="Liu Y."/>
            <person name="Qu J."/>
            <person name="Song X.-Z."/>
            <person name="Zhang L."/>
            <person name="Thornton R."/>
            <person name="Coyle M."/>
            <person name="Francisco L."/>
            <person name="Jackson L."/>
            <person name="Javaid M."/>
            <person name="Korchina V."/>
            <person name="Kovar C."/>
            <person name="Mata R."/>
            <person name="Mathew T."/>
            <person name="Ngo R."/>
            <person name="Nguyen L."/>
            <person name="Nguyen N."/>
            <person name="Okwuonu G."/>
            <person name="Ongeri F."/>
            <person name="Pham C."/>
            <person name="Simmons D."/>
            <person name="Wilczek-Boney K."/>
            <person name="Hale W."/>
            <person name="Jakkamsetti A."/>
            <person name="Pham P."/>
            <person name="Ruth R."/>
            <person name="San Lucas F."/>
            <person name="Warren J."/>
            <person name="Zhang J."/>
            <person name="Zhao Z."/>
            <person name="Zhou C."/>
            <person name="Zhu D."/>
            <person name="Lee S."/>
            <person name="Bess C."/>
            <person name="Blankenburg K."/>
            <person name="Forbes L."/>
            <person name="Fu Q."/>
            <person name="Gubbala S."/>
            <person name="Hirani K."/>
            <person name="Jayaseelan J.C."/>
            <person name="Lara F."/>
            <person name="Munidasa M."/>
            <person name="Palculict T."/>
            <person name="Patil S."/>
            <person name="Pu L.-L."/>
            <person name="Saada N."/>
            <person name="Tang L."/>
            <person name="Weissenberger G."/>
            <person name="Zhu Y."/>
            <person name="Hemphill L."/>
            <person name="Shang Y."/>
            <person name="Youmans B."/>
            <person name="Ayvaz T."/>
            <person name="Ross M."/>
            <person name="Santibanez J."/>
            <person name="Aqrawi P."/>
            <person name="Gross S."/>
            <person name="Joshi V."/>
            <person name="Fowler G."/>
            <person name="Nazareth L."/>
            <person name="Reid J."/>
            <person name="Worley K."/>
            <person name="Petrosino J."/>
            <person name="Highlander S."/>
            <person name="Gibbs R."/>
        </authorList>
    </citation>
    <scope>NUCLEOTIDE SEQUENCE [LARGE SCALE GENOMIC DNA]</scope>
    <source>
        <strain evidence="3 4">ATCC 33574</strain>
    </source>
</reference>
<proteinExistence type="predicted"/>
<gene>
    <name evidence="3" type="ORF">HMPREF6485_2482</name>
</gene>
<keyword evidence="4" id="KW-1185">Reference proteome</keyword>
<dbReference type="InterPro" id="IPR019734">
    <property type="entry name" value="TPR_rpt"/>
</dbReference>
<dbReference type="STRING" id="873513.HMPREF6485_2482"/>
<organism evidence="3 4">
    <name type="scientific">Segatella buccae ATCC 33574</name>
    <dbReference type="NCBI Taxonomy" id="873513"/>
    <lineage>
        <taxon>Bacteria</taxon>
        <taxon>Pseudomonadati</taxon>
        <taxon>Bacteroidota</taxon>
        <taxon>Bacteroidia</taxon>
        <taxon>Bacteroidales</taxon>
        <taxon>Prevotellaceae</taxon>
        <taxon>Segatella</taxon>
    </lineage>
</organism>
<name>E6KA46_9BACT</name>
<keyword evidence="1" id="KW-0802">TPR repeat</keyword>
<comment type="caution">
    <text evidence="3">The sequence shown here is derived from an EMBL/GenBank/DDBJ whole genome shotgun (WGS) entry which is preliminary data.</text>
</comment>
<dbReference type="eggNOG" id="COG0457">
    <property type="taxonomic scope" value="Bacteria"/>
</dbReference>
<dbReference type="Gene3D" id="1.25.40.10">
    <property type="entry name" value="Tetratricopeptide repeat domain"/>
    <property type="match status" value="1"/>
</dbReference>